<dbReference type="InterPro" id="IPR048254">
    <property type="entry name" value="CDP_ALCOHOL_P_TRANSF_CS"/>
</dbReference>
<evidence type="ECO:0000256" key="2">
    <source>
        <dbReference type="ARBA" id="ARBA00005074"/>
    </source>
</evidence>
<keyword evidence="4" id="KW-0444">Lipid biosynthesis</keyword>
<evidence type="ECO:0000256" key="9">
    <source>
        <dbReference type="ARBA" id="ARBA00023136"/>
    </source>
</evidence>
<feature type="transmembrane region" description="Helical" evidence="15">
    <location>
        <begin position="128"/>
        <end position="147"/>
    </location>
</feature>
<reference evidence="16 17" key="1">
    <citation type="submission" date="2018-05" db="EMBL/GenBank/DDBJ databases">
        <title>Genomic Encyclopedia of Type Strains, Phase IV (KMG-IV): sequencing the most valuable type-strain genomes for metagenomic binning, comparative biology and taxonomic classification.</title>
        <authorList>
            <person name="Goeker M."/>
        </authorList>
    </citation>
    <scope>NUCLEOTIDE SEQUENCE [LARGE SCALE GENOMIC DNA]</scope>
    <source>
        <strain evidence="16 17">DSM 44717</strain>
    </source>
</reference>
<keyword evidence="9 15" id="KW-0472">Membrane</keyword>
<evidence type="ECO:0000256" key="8">
    <source>
        <dbReference type="ARBA" id="ARBA00023098"/>
    </source>
</evidence>
<dbReference type="PANTHER" id="PTHR14269">
    <property type="entry name" value="CDP-DIACYLGLYCEROL--GLYCEROL-3-PHOSPHATE 3-PHOSPHATIDYLTRANSFERASE-RELATED"/>
    <property type="match status" value="1"/>
</dbReference>
<dbReference type="AlphaFoldDB" id="A0A317P2D8"/>
<dbReference type="InterPro" id="IPR004570">
    <property type="entry name" value="Phosphatidylglycerol_P_synth"/>
</dbReference>
<evidence type="ECO:0000256" key="6">
    <source>
        <dbReference type="ARBA" id="ARBA00022692"/>
    </source>
</evidence>
<dbReference type="GO" id="GO:0008444">
    <property type="term" value="F:CDP-diacylglycerol-glycerol-3-phosphate 3-phosphatidyltransferase activity"/>
    <property type="evidence" value="ECO:0007669"/>
    <property type="project" value="UniProtKB-UniRule"/>
</dbReference>
<comment type="pathway">
    <text evidence="2">Lipid metabolism; phospholipid metabolism.</text>
</comment>
<keyword evidence="17" id="KW-1185">Reference proteome</keyword>
<feature type="transmembrane region" description="Helical" evidence="15">
    <location>
        <begin position="159"/>
        <end position="181"/>
    </location>
</feature>
<name>A0A317P2D8_9NOCA</name>
<comment type="caution">
    <text evidence="16">The sequence shown here is derived from an EMBL/GenBank/DDBJ whole genome shotgun (WGS) entry which is preliminary data.</text>
</comment>
<gene>
    <name evidence="16" type="ORF">DFR69_101552</name>
</gene>
<dbReference type="EC" id="2.7.8.5" evidence="12"/>
<keyword evidence="7 15" id="KW-1133">Transmembrane helix</keyword>
<dbReference type="Proteomes" id="UP000246410">
    <property type="component" value="Unassembled WGS sequence"/>
</dbReference>
<keyword evidence="8" id="KW-0443">Lipid metabolism</keyword>
<evidence type="ECO:0000256" key="7">
    <source>
        <dbReference type="ARBA" id="ARBA00022989"/>
    </source>
</evidence>
<dbReference type="Pfam" id="PF01066">
    <property type="entry name" value="CDP-OH_P_transf"/>
    <property type="match status" value="1"/>
</dbReference>
<comment type="similarity">
    <text evidence="3 13">Belongs to the CDP-alcohol phosphatidyltransferase class-I family.</text>
</comment>
<comment type="subcellular location">
    <subcellularLocation>
        <location evidence="1">Membrane</location>
        <topology evidence="1">Multi-pass membrane protein</topology>
    </subcellularLocation>
</comment>
<dbReference type="PROSITE" id="PS00379">
    <property type="entry name" value="CDP_ALCOHOL_P_TRANSF"/>
    <property type="match status" value="1"/>
</dbReference>
<evidence type="ECO:0000256" key="14">
    <source>
        <dbReference type="SAM" id="MobiDB-lite"/>
    </source>
</evidence>
<evidence type="ECO:0000256" key="12">
    <source>
        <dbReference type="NCBIfam" id="TIGR00560"/>
    </source>
</evidence>
<evidence type="ECO:0000256" key="11">
    <source>
        <dbReference type="ARBA" id="ARBA00023264"/>
    </source>
</evidence>
<organism evidence="16 17">
    <name type="scientific">Nocardia neocaledoniensis</name>
    <dbReference type="NCBI Taxonomy" id="236511"/>
    <lineage>
        <taxon>Bacteria</taxon>
        <taxon>Bacillati</taxon>
        <taxon>Actinomycetota</taxon>
        <taxon>Actinomycetes</taxon>
        <taxon>Mycobacteriales</taxon>
        <taxon>Nocardiaceae</taxon>
        <taxon>Nocardia</taxon>
    </lineage>
</organism>
<evidence type="ECO:0000256" key="4">
    <source>
        <dbReference type="ARBA" id="ARBA00022516"/>
    </source>
</evidence>
<keyword evidence="5 13" id="KW-0808">Transferase</keyword>
<evidence type="ECO:0000256" key="1">
    <source>
        <dbReference type="ARBA" id="ARBA00004141"/>
    </source>
</evidence>
<dbReference type="PANTHER" id="PTHR14269:SF52">
    <property type="entry name" value="PHOSPHATIDYLGLYCEROPHOSPHATE SYNTHASE-RELATED"/>
    <property type="match status" value="1"/>
</dbReference>
<dbReference type="GO" id="GO:0016020">
    <property type="term" value="C:membrane"/>
    <property type="evidence" value="ECO:0007669"/>
    <property type="project" value="UniProtKB-SubCell"/>
</dbReference>
<evidence type="ECO:0000313" key="17">
    <source>
        <dbReference type="Proteomes" id="UP000246410"/>
    </source>
</evidence>
<keyword evidence="6 15" id="KW-0812">Transmembrane</keyword>
<dbReference type="InterPro" id="IPR050324">
    <property type="entry name" value="CDP-alcohol_PTase-I"/>
</dbReference>
<evidence type="ECO:0000256" key="15">
    <source>
        <dbReference type="SAM" id="Phobius"/>
    </source>
</evidence>
<dbReference type="GO" id="GO:0046474">
    <property type="term" value="P:glycerophospholipid biosynthetic process"/>
    <property type="evidence" value="ECO:0007669"/>
    <property type="project" value="TreeGrafter"/>
</dbReference>
<protein>
    <recommendedName>
        <fullName evidence="12">CDP-diacylglycerol--glycerol-3-phosphate 3-phosphatidyltransferase</fullName>
        <ecNumber evidence="12">2.7.8.5</ecNumber>
    </recommendedName>
</protein>
<feature type="region of interest" description="Disordered" evidence="14">
    <location>
        <begin position="1"/>
        <end position="29"/>
    </location>
</feature>
<proteinExistence type="inferred from homology"/>
<evidence type="ECO:0000256" key="5">
    <source>
        <dbReference type="ARBA" id="ARBA00022679"/>
    </source>
</evidence>
<evidence type="ECO:0000256" key="10">
    <source>
        <dbReference type="ARBA" id="ARBA00023209"/>
    </source>
</evidence>
<dbReference type="InterPro" id="IPR043130">
    <property type="entry name" value="CDP-OH_PTrfase_TM_dom"/>
</dbReference>
<sequence length="223" mass="23882">MPNVRSMSVRPEEIDRGWEAAPPRPGHERADGQVPLLNIANVLTIARIVLVPLFVLALFAEGGHDTRWRVIAAAVFGLAAITDRFDGQLARKYGLVTDFGKLADPIADKALIGSALIGLSVLGDLPWWITLVIVGRELGITLLRLVVVRRGVIPAGRGGKLKTLVQSFAIALLLLPLSGAFETAGMWLMYAAVALTVLTGLDYVGQAARLWFAGGRARGESRG</sequence>
<evidence type="ECO:0000256" key="3">
    <source>
        <dbReference type="ARBA" id="ARBA00010441"/>
    </source>
</evidence>
<dbReference type="UniPathway" id="UPA00085"/>
<accession>A0A317P2D8</accession>
<evidence type="ECO:0000256" key="13">
    <source>
        <dbReference type="RuleBase" id="RU003750"/>
    </source>
</evidence>
<feature type="transmembrane region" description="Helical" evidence="15">
    <location>
        <begin position="39"/>
        <end position="60"/>
    </location>
</feature>
<dbReference type="Gene3D" id="1.20.120.1760">
    <property type="match status" value="1"/>
</dbReference>
<keyword evidence="11" id="KW-1208">Phospholipid metabolism</keyword>
<keyword evidence="10" id="KW-0594">Phospholipid biosynthesis</keyword>
<dbReference type="NCBIfam" id="TIGR00560">
    <property type="entry name" value="pgsA"/>
    <property type="match status" value="1"/>
</dbReference>
<dbReference type="InterPro" id="IPR000462">
    <property type="entry name" value="CDP-OH_P_trans"/>
</dbReference>
<evidence type="ECO:0000313" key="16">
    <source>
        <dbReference type="EMBL" id="PWV81212.1"/>
    </source>
</evidence>
<dbReference type="EMBL" id="QGTL01000001">
    <property type="protein sequence ID" value="PWV81212.1"/>
    <property type="molecule type" value="Genomic_DNA"/>
</dbReference>